<evidence type="ECO:0000259" key="9">
    <source>
        <dbReference type="SMART" id="SM00965"/>
    </source>
</evidence>
<dbReference type="PROSITE" id="PS00875">
    <property type="entry name" value="T2SP_D"/>
    <property type="match status" value="1"/>
</dbReference>
<reference evidence="10 11" key="1">
    <citation type="journal article" date="2016" name="Nat. Commun.">
        <title>Thousands of microbial genomes shed light on interconnected biogeochemical processes in an aquifer system.</title>
        <authorList>
            <person name="Anantharaman K."/>
            <person name="Brown C.T."/>
            <person name="Hug L.A."/>
            <person name="Sharon I."/>
            <person name="Castelle C.J."/>
            <person name="Probst A.J."/>
            <person name="Thomas B.C."/>
            <person name="Singh A."/>
            <person name="Wilkins M.J."/>
            <person name="Karaoz U."/>
            <person name="Brodie E.L."/>
            <person name="Williams K.H."/>
            <person name="Hubbard S.S."/>
            <person name="Banfield J.F."/>
        </authorList>
    </citation>
    <scope>NUCLEOTIDE SEQUENCE [LARGE SCALE GENOMIC DNA]</scope>
</reference>
<dbReference type="InterPro" id="IPR011662">
    <property type="entry name" value="Secretin/TonB_short_N"/>
</dbReference>
<evidence type="ECO:0000256" key="7">
    <source>
        <dbReference type="ARBA" id="ARBA00023237"/>
    </source>
</evidence>
<dbReference type="Gene3D" id="2.60.40.3470">
    <property type="match status" value="1"/>
</dbReference>
<organism evidence="10 11">
    <name type="scientific">Candidatus Muproteobacteria bacterium RBG_16_65_31</name>
    <dbReference type="NCBI Taxonomy" id="1817759"/>
    <lineage>
        <taxon>Bacteria</taxon>
        <taxon>Pseudomonadati</taxon>
        <taxon>Pseudomonadota</taxon>
        <taxon>Candidatus Muproteobacteria</taxon>
    </lineage>
</organism>
<dbReference type="EMBL" id="MFST01000007">
    <property type="protein sequence ID" value="OGI45282.1"/>
    <property type="molecule type" value="Genomic_DNA"/>
</dbReference>
<evidence type="ECO:0000256" key="1">
    <source>
        <dbReference type="ARBA" id="ARBA00004442"/>
    </source>
</evidence>
<dbReference type="Gene3D" id="2.60.40.3500">
    <property type="match status" value="1"/>
</dbReference>
<accession>A0A1F6TJJ0</accession>
<feature type="domain" description="Secretin/TonB short N-terminal" evidence="9">
    <location>
        <begin position="290"/>
        <end position="338"/>
    </location>
</feature>
<dbReference type="InterPro" id="IPR021731">
    <property type="entry name" value="AMIN_dom"/>
</dbReference>
<proteinExistence type="inferred from homology"/>
<sequence length="708" mass="75288">MAAVPALPTNAAAATATERNAIEDILYTKLAGDRVQITLKMTGPPQEPQAFTITNPARISLDFPNTRAALARKNVAVQMGSVNNVTAVESESRTRVVLSLVSPASYRTGIVDNNFVITIEAPVTAAAGAGQPRTTHFASSRRAGKYGLKGIDFRRGTQGDAKIIVELSDPAVGIDIRERAGEIVLDFQDTTTPPELQRRLDVVDFATPVQTIDTFVQGKNTRMVIAPKGKYEHVAYQTGTVLTLSVKPVIEKAEEKKKDEFGYSGEKLSLNFQNIEARAALQVLADFTGLNFVVADTVRGSLTLRLKDVPWDQALDLIVDAKGLAMRRKGNVVVVAPAAEVAAKEKAGFEASKSALELEPLATELIQINYAKAEEIANLLKSIKALTTSVAQHPVFGSTSGGTSVTQAATDSNTLLSPRGQVTVDARTNSLLIQDTPGKILDVRKLIAQLDQPVRQVMIETRLVQATEDFSRSLGAKFGVKSNTVGNGVQVNQGATLAGAPVPLGAPIAAQEGLNINLPSPGIGNSAAGTLALTIARLGTGNLLGLELSALEAEGKGKIISSPRLITANQKMAFIEQGQERVFTTSVLGVGSVVTKKATLKLQVTPQITPDDRVNMDVIITKDNFADAAAGLLNVKQISTQVLLDNGETVVIGGVYEQEETSSVAQVPLLGDIPVLGWLFKTKTVADSKTELLIFLTPRILSDRLSVR</sequence>
<comment type="caution">
    <text evidence="10">The sequence shown here is derived from an EMBL/GenBank/DDBJ whole genome shotgun (WGS) entry which is preliminary data.</text>
</comment>
<dbReference type="NCBIfam" id="TIGR02515">
    <property type="entry name" value="IV_pilus_PilQ"/>
    <property type="match status" value="1"/>
</dbReference>
<keyword evidence="4" id="KW-0732">Signal</keyword>
<dbReference type="SMART" id="SM00965">
    <property type="entry name" value="STN"/>
    <property type="match status" value="1"/>
</dbReference>
<dbReference type="Pfam" id="PF03958">
    <property type="entry name" value="Secretin_N"/>
    <property type="match status" value="1"/>
</dbReference>
<dbReference type="PRINTS" id="PR00811">
    <property type="entry name" value="BCTERIALGSPD"/>
</dbReference>
<comment type="subcellular location">
    <subcellularLocation>
        <location evidence="1 8">Cell outer membrane</location>
    </subcellularLocation>
</comment>
<dbReference type="Gene3D" id="3.30.1370.120">
    <property type="match status" value="1"/>
</dbReference>
<dbReference type="Pfam" id="PF11741">
    <property type="entry name" value="AMIN"/>
    <property type="match status" value="2"/>
</dbReference>
<gene>
    <name evidence="10" type="ORF">A2V92_05055</name>
</gene>
<dbReference type="PANTHER" id="PTHR30604:SF1">
    <property type="entry name" value="DNA UTILIZATION PROTEIN HOFQ"/>
    <property type="match status" value="1"/>
</dbReference>
<dbReference type="InterPro" id="IPR001775">
    <property type="entry name" value="GspD/PilQ"/>
</dbReference>
<keyword evidence="5" id="KW-0653">Protein transport</keyword>
<evidence type="ECO:0000256" key="4">
    <source>
        <dbReference type="ARBA" id="ARBA00022729"/>
    </source>
</evidence>
<dbReference type="AlphaFoldDB" id="A0A1F6TJJ0"/>
<dbReference type="InterPro" id="IPR013355">
    <property type="entry name" value="Pilus_4_PilQ"/>
</dbReference>
<name>A0A1F6TJJ0_9PROT</name>
<evidence type="ECO:0000256" key="6">
    <source>
        <dbReference type="ARBA" id="ARBA00023136"/>
    </source>
</evidence>
<protein>
    <recommendedName>
        <fullName evidence="9">Secretin/TonB short N-terminal domain-containing protein</fullName>
    </recommendedName>
</protein>
<dbReference type="Pfam" id="PF07660">
    <property type="entry name" value="STN"/>
    <property type="match status" value="1"/>
</dbReference>
<dbReference type="InterPro" id="IPR038591">
    <property type="entry name" value="NolW-like_sf"/>
</dbReference>
<evidence type="ECO:0000256" key="5">
    <source>
        <dbReference type="ARBA" id="ARBA00022927"/>
    </source>
</evidence>
<keyword evidence="6" id="KW-0472">Membrane</keyword>
<dbReference type="InterPro" id="IPR005644">
    <property type="entry name" value="NolW-like"/>
</dbReference>
<dbReference type="PANTHER" id="PTHR30604">
    <property type="entry name" value="PROTEIN TRANSPORT PROTEIN HOFQ"/>
    <property type="match status" value="1"/>
</dbReference>
<dbReference type="Proteomes" id="UP000179344">
    <property type="component" value="Unassembled WGS sequence"/>
</dbReference>
<keyword evidence="7" id="KW-0998">Cell outer membrane</keyword>
<evidence type="ECO:0000256" key="2">
    <source>
        <dbReference type="ARBA" id="ARBA00006304"/>
    </source>
</evidence>
<dbReference type="InterPro" id="IPR004846">
    <property type="entry name" value="T2SS/T3SS_dom"/>
</dbReference>
<comment type="similarity">
    <text evidence="2">Belongs to the bacterial secretin family. PilQ subfamily.</text>
</comment>
<keyword evidence="3 8" id="KW-0813">Transport</keyword>
<evidence type="ECO:0000313" key="10">
    <source>
        <dbReference type="EMBL" id="OGI45282.1"/>
    </source>
</evidence>
<evidence type="ECO:0000256" key="8">
    <source>
        <dbReference type="RuleBase" id="RU004004"/>
    </source>
</evidence>
<dbReference type="Gene3D" id="3.30.1370.130">
    <property type="match status" value="1"/>
</dbReference>
<dbReference type="InterPro" id="IPR051808">
    <property type="entry name" value="Type_IV_pilus_biogenesis"/>
</dbReference>
<dbReference type="Pfam" id="PF00263">
    <property type="entry name" value="Secretin"/>
    <property type="match status" value="1"/>
</dbReference>
<dbReference type="InterPro" id="IPR004845">
    <property type="entry name" value="T2SS_GspD_CS"/>
</dbReference>
<dbReference type="GO" id="GO:0009306">
    <property type="term" value="P:protein secretion"/>
    <property type="evidence" value="ECO:0007669"/>
    <property type="project" value="InterPro"/>
</dbReference>
<dbReference type="GO" id="GO:0009279">
    <property type="term" value="C:cell outer membrane"/>
    <property type="evidence" value="ECO:0007669"/>
    <property type="project" value="UniProtKB-SubCell"/>
</dbReference>
<evidence type="ECO:0000313" key="11">
    <source>
        <dbReference type="Proteomes" id="UP000179344"/>
    </source>
</evidence>
<evidence type="ECO:0000256" key="3">
    <source>
        <dbReference type="ARBA" id="ARBA00022448"/>
    </source>
</evidence>